<protein>
    <recommendedName>
        <fullName evidence="1">HD domain-containing protein</fullName>
    </recommendedName>
</protein>
<gene>
    <name evidence="2" type="ORF">SDC9_146563</name>
</gene>
<name>A0A645EFK0_9ZZZZ</name>
<evidence type="ECO:0000313" key="2">
    <source>
        <dbReference type="EMBL" id="MPM99372.1"/>
    </source>
</evidence>
<dbReference type="PANTHER" id="PTHR33594">
    <property type="entry name" value="SUPERFAMILY HYDROLASE, PUTATIVE (AFU_ORTHOLOGUE AFUA_1G03035)-RELATED"/>
    <property type="match status" value="1"/>
</dbReference>
<organism evidence="2">
    <name type="scientific">bioreactor metagenome</name>
    <dbReference type="NCBI Taxonomy" id="1076179"/>
    <lineage>
        <taxon>unclassified sequences</taxon>
        <taxon>metagenomes</taxon>
        <taxon>ecological metagenomes</taxon>
    </lineage>
</organism>
<dbReference type="InterPro" id="IPR006674">
    <property type="entry name" value="HD_domain"/>
</dbReference>
<dbReference type="Pfam" id="PF01966">
    <property type="entry name" value="HD"/>
    <property type="match status" value="1"/>
</dbReference>
<dbReference type="AlphaFoldDB" id="A0A645EFK0"/>
<accession>A0A645EFK0</accession>
<evidence type="ECO:0000259" key="1">
    <source>
        <dbReference type="Pfam" id="PF01966"/>
    </source>
</evidence>
<sequence>MMNSDKKFHDFVHTKNVYSNIKTLLKYEEADETTLLTAALLHDIRRECNNHGTEGSLCAREILKSIEGISEEFIGKVCEIIYSHDKRGLQDTCDKKVFYDADKMDAFSDFGLIRSFMMYALENLTIKESCNRYIEYIDSTYNSLFFHISKELIHKDYLKNRDKALEMLMNYYKIDLIYEY</sequence>
<reference evidence="2" key="1">
    <citation type="submission" date="2019-08" db="EMBL/GenBank/DDBJ databases">
        <authorList>
            <person name="Kucharzyk K."/>
            <person name="Murdoch R.W."/>
            <person name="Higgins S."/>
            <person name="Loffler F."/>
        </authorList>
    </citation>
    <scope>NUCLEOTIDE SEQUENCE</scope>
</reference>
<comment type="caution">
    <text evidence="2">The sequence shown here is derived from an EMBL/GenBank/DDBJ whole genome shotgun (WGS) entry which is preliminary data.</text>
</comment>
<dbReference type="PANTHER" id="PTHR33594:SF1">
    <property type="entry name" value="HD_PDEASE DOMAIN-CONTAINING PROTEIN"/>
    <property type="match status" value="1"/>
</dbReference>
<dbReference type="Gene3D" id="1.10.3210.10">
    <property type="entry name" value="Hypothetical protein af1432"/>
    <property type="match status" value="1"/>
</dbReference>
<dbReference type="SUPFAM" id="SSF109604">
    <property type="entry name" value="HD-domain/PDEase-like"/>
    <property type="match status" value="1"/>
</dbReference>
<proteinExistence type="predicted"/>
<feature type="domain" description="HD" evidence="1">
    <location>
        <begin position="12"/>
        <end position="106"/>
    </location>
</feature>
<dbReference type="EMBL" id="VSSQ01045473">
    <property type="protein sequence ID" value="MPM99372.1"/>
    <property type="molecule type" value="Genomic_DNA"/>
</dbReference>